<sequence>MKYKPEIHNGYHSVYASILDENDNWVCHLNFNKQYIQNIGNRYDKDGMSNNSYELDIIMNQILCKVQETLGLAESNSLDTSS</sequence>
<dbReference type="EMBL" id="LR798360">
    <property type="protein sequence ID" value="CAB5226509.1"/>
    <property type="molecule type" value="Genomic_DNA"/>
</dbReference>
<protein>
    <submittedName>
        <fullName evidence="1">Uncharacterized protein</fullName>
    </submittedName>
</protein>
<evidence type="ECO:0000313" key="1">
    <source>
        <dbReference type="EMBL" id="CAB5226509.1"/>
    </source>
</evidence>
<name>A0A6J7X9U2_9CAUD</name>
<gene>
    <name evidence="1" type="ORF">UFOVP760_283</name>
</gene>
<organism evidence="1">
    <name type="scientific">uncultured Caudovirales phage</name>
    <dbReference type="NCBI Taxonomy" id="2100421"/>
    <lineage>
        <taxon>Viruses</taxon>
        <taxon>Duplodnaviria</taxon>
        <taxon>Heunggongvirae</taxon>
        <taxon>Uroviricota</taxon>
        <taxon>Caudoviricetes</taxon>
        <taxon>Peduoviridae</taxon>
        <taxon>Maltschvirus</taxon>
        <taxon>Maltschvirus maltsch</taxon>
    </lineage>
</organism>
<proteinExistence type="predicted"/>
<reference evidence="1" key="1">
    <citation type="submission" date="2020-05" db="EMBL/GenBank/DDBJ databases">
        <authorList>
            <person name="Chiriac C."/>
            <person name="Salcher M."/>
            <person name="Ghai R."/>
            <person name="Kavagutti S V."/>
        </authorList>
    </citation>
    <scope>NUCLEOTIDE SEQUENCE</scope>
</reference>
<accession>A0A6J7X9U2</accession>